<dbReference type="EMBL" id="RHHQ01000006">
    <property type="protein sequence ID" value="RNB91075.1"/>
    <property type="molecule type" value="Genomic_DNA"/>
</dbReference>
<evidence type="ECO:0000259" key="1">
    <source>
        <dbReference type="PROSITE" id="PS50280"/>
    </source>
</evidence>
<dbReference type="AlphaFoldDB" id="A0A3M8DUB7"/>
<dbReference type="SUPFAM" id="SSF82199">
    <property type="entry name" value="SET domain"/>
    <property type="match status" value="1"/>
</dbReference>
<dbReference type="Pfam" id="PF00856">
    <property type="entry name" value="SET"/>
    <property type="match status" value="1"/>
</dbReference>
<dbReference type="GO" id="GO:0008168">
    <property type="term" value="F:methyltransferase activity"/>
    <property type="evidence" value="ECO:0007669"/>
    <property type="project" value="UniProtKB-KW"/>
</dbReference>
<dbReference type="CDD" id="cd08161">
    <property type="entry name" value="SET"/>
    <property type="match status" value="1"/>
</dbReference>
<name>A0A3M8DUB7_9BACL</name>
<comment type="caution">
    <text evidence="2">The sequence shown here is derived from an EMBL/GenBank/DDBJ whole genome shotgun (WGS) entry which is preliminary data.</text>
</comment>
<dbReference type="OrthoDB" id="166979at2"/>
<keyword evidence="3" id="KW-1185">Reference proteome</keyword>
<dbReference type="Proteomes" id="UP000271031">
    <property type="component" value="Unassembled WGS sequence"/>
</dbReference>
<proteinExistence type="predicted"/>
<organism evidence="2 3">
    <name type="scientific">Brevibacillus fluminis</name>
    <dbReference type="NCBI Taxonomy" id="511487"/>
    <lineage>
        <taxon>Bacteria</taxon>
        <taxon>Bacillati</taxon>
        <taxon>Bacillota</taxon>
        <taxon>Bacilli</taxon>
        <taxon>Bacillales</taxon>
        <taxon>Paenibacillaceae</taxon>
        <taxon>Brevibacillus</taxon>
    </lineage>
</organism>
<dbReference type="InterPro" id="IPR046341">
    <property type="entry name" value="SET_dom_sf"/>
</dbReference>
<keyword evidence="2" id="KW-0808">Transferase</keyword>
<evidence type="ECO:0000313" key="3">
    <source>
        <dbReference type="Proteomes" id="UP000271031"/>
    </source>
</evidence>
<sequence>MIHPHTELRYINEVIGYGVFATQFIPKGTIVWALDDLDQILEEKAVNELEPLRQVNVKKYSYRNQHGKYVLCWDNGKFVNHSFRPTCAATAYEIELASRDIYPGEELTDDYGTLNLDEPFHCLPETGENRTVVLPDDLLRYHQQWDQLAADAFQCFLQVKQPLFHLIKPEYVEQVLAVAHGKMVPETILSTYHVRA</sequence>
<gene>
    <name evidence="2" type="ORF">EDM56_05640</name>
</gene>
<dbReference type="RefSeq" id="WP_122916927.1">
    <property type="nucleotide sequence ID" value="NZ_RHHQ01000006.1"/>
</dbReference>
<dbReference type="Gene3D" id="2.170.270.10">
    <property type="entry name" value="SET domain"/>
    <property type="match status" value="1"/>
</dbReference>
<dbReference type="SMART" id="SM00317">
    <property type="entry name" value="SET"/>
    <property type="match status" value="1"/>
</dbReference>
<accession>A0A3M8DUB7</accession>
<feature type="domain" description="SET" evidence="1">
    <location>
        <begin position="4"/>
        <end position="112"/>
    </location>
</feature>
<reference evidence="2 3" key="1">
    <citation type="submission" date="2018-10" db="EMBL/GenBank/DDBJ databases">
        <title>Phylogenomics of Brevibacillus.</title>
        <authorList>
            <person name="Dunlap C."/>
        </authorList>
    </citation>
    <scope>NUCLEOTIDE SEQUENCE [LARGE SCALE GENOMIC DNA]</scope>
    <source>
        <strain evidence="2 3">JCM 15716</strain>
    </source>
</reference>
<dbReference type="InterPro" id="IPR001214">
    <property type="entry name" value="SET_dom"/>
</dbReference>
<dbReference type="PROSITE" id="PS50280">
    <property type="entry name" value="SET"/>
    <property type="match status" value="1"/>
</dbReference>
<dbReference type="GO" id="GO:0032259">
    <property type="term" value="P:methylation"/>
    <property type="evidence" value="ECO:0007669"/>
    <property type="project" value="UniProtKB-KW"/>
</dbReference>
<keyword evidence="2" id="KW-0489">Methyltransferase</keyword>
<protein>
    <submittedName>
        <fullName evidence="2">SET domain-containing protein-lysine N-methyltransferase</fullName>
    </submittedName>
</protein>
<evidence type="ECO:0000313" key="2">
    <source>
        <dbReference type="EMBL" id="RNB91075.1"/>
    </source>
</evidence>